<evidence type="ECO:0008006" key="4">
    <source>
        <dbReference type="Google" id="ProtNLM"/>
    </source>
</evidence>
<dbReference type="InterPro" id="IPR042229">
    <property type="entry name" value="Listeria/Bacterioides_rpt_sf"/>
</dbReference>
<dbReference type="EMBL" id="BQKE01000003">
    <property type="protein sequence ID" value="GJM63597.1"/>
    <property type="molecule type" value="Genomic_DNA"/>
</dbReference>
<organism evidence="2 3">
    <name type="scientific">Persicobacter diffluens</name>
    <dbReference type="NCBI Taxonomy" id="981"/>
    <lineage>
        <taxon>Bacteria</taxon>
        <taxon>Pseudomonadati</taxon>
        <taxon>Bacteroidota</taxon>
        <taxon>Cytophagia</taxon>
        <taxon>Cytophagales</taxon>
        <taxon>Persicobacteraceae</taxon>
        <taxon>Persicobacter</taxon>
    </lineage>
</organism>
<proteinExistence type="predicted"/>
<keyword evidence="3" id="KW-1185">Reference proteome</keyword>
<evidence type="ECO:0000313" key="2">
    <source>
        <dbReference type="EMBL" id="GJM63597.1"/>
    </source>
</evidence>
<dbReference type="InterPro" id="IPR013378">
    <property type="entry name" value="InlB-like_B-rpt"/>
</dbReference>
<dbReference type="PROSITE" id="PS51257">
    <property type="entry name" value="PROKAR_LIPOPROTEIN"/>
    <property type="match status" value="1"/>
</dbReference>
<dbReference type="Proteomes" id="UP001310022">
    <property type="component" value="Unassembled WGS sequence"/>
</dbReference>
<reference evidence="2 3" key="1">
    <citation type="submission" date="2021-12" db="EMBL/GenBank/DDBJ databases">
        <title>Genome sequencing of bacteria with rrn-lacking chromosome and rrn-plasmid.</title>
        <authorList>
            <person name="Anda M."/>
            <person name="Iwasaki W."/>
        </authorList>
    </citation>
    <scope>NUCLEOTIDE SEQUENCE [LARGE SCALE GENOMIC DNA]</scope>
    <source>
        <strain evidence="2 3">NBRC 15940</strain>
    </source>
</reference>
<name>A0AAN5AM97_9BACT</name>
<dbReference type="GO" id="GO:0030313">
    <property type="term" value="C:cell envelope"/>
    <property type="evidence" value="ECO:0007669"/>
    <property type="project" value="UniProtKB-SubCell"/>
</dbReference>
<evidence type="ECO:0000256" key="1">
    <source>
        <dbReference type="ARBA" id="ARBA00004196"/>
    </source>
</evidence>
<gene>
    <name evidence="2" type="ORF">PEDI_41490</name>
</gene>
<comment type="caution">
    <text evidence="2">The sequence shown here is derived from an EMBL/GenBank/DDBJ whole genome shotgun (WGS) entry which is preliminary data.</text>
</comment>
<comment type="subcellular location">
    <subcellularLocation>
        <location evidence="1">Cell envelope</location>
    </subcellularLocation>
</comment>
<dbReference type="Gene3D" id="2.60.40.4270">
    <property type="entry name" value="Listeria-Bacteroides repeat domain"/>
    <property type="match status" value="3"/>
</dbReference>
<dbReference type="Pfam" id="PF09479">
    <property type="entry name" value="Flg_new"/>
    <property type="match status" value="3"/>
</dbReference>
<protein>
    <recommendedName>
        <fullName evidence="4">InlB B-repeat-containing protein</fullName>
    </recommendedName>
</protein>
<dbReference type="RefSeq" id="WP_338238744.1">
    <property type="nucleotide sequence ID" value="NZ_BQKE01000003.1"/>
</dbReference>
<dbReference type="AlphaFoldDB" id="A0AAN5AM97"/>
<accession>A0AAN5AM97</accession>
<evidence type="ECO:0000313" key="3">
    <source>
        <dbReference type="Proteomes" id="UP001310022"/>
    </source>
</evidence>
<sequence length="505" mass="56809">MKYIQRIFILLFFTLISCKGEDALPVFEVVFETLGGTAIKSQRVTSGELAERPEDPEMDEFIFQGWYLGESLYDFEQPVTEDIVLKARWSGKTYWVSFDTQQDFQIDDVEVLSGQSIAAPEVEEVEGFQFAGWMWNDLPYDFNEPVYEDIHLIATWTAIYTVSFEGAEVDAQSVMEGEILSQPEDPVQYAFTFKGWYKGEELYDFDAPVTASFTLNAIWERETAHLTGSPWISEVLDFRPAPGQFINKVDDDLASAKANLPGDSYQFISLGTFGGNVTFKFDHPINNGEGDDLAIYGNAFENSSEPAIVMVCQDLNGNGLPDEDEPWYELAGSDHFKPETTQNYEITYFRPEEGADTHVIAYTEVIDGVSTNGVMDFNDVKMFHPQPMFPKMYLENEVTFKGTLLKSKAEDINANDPDAEFPYWVCPKFDWGYADNAGYEQTGVLQGADLFDIDNAIDGDGNGVALVQIDFVRVYTGVRDIAGWLGELSPEIAKAADLHLLMNEQ</sequence>